<keyword evidence="6" id="KW-1185">Reference proteome</keyword>
<keyword evidence="2 4" id="KW-1003">Cell membrane</keyword>
<keyword evidence="3 4" id="KW-0472">Membrane</keyword>
<comment type="caution">
    <text evidence="5">The sequence shown here is derived from an EMBL/GenBank/DDBJ whole genome shotgun (WGS) entry which is preliminary data.</text>
</comment>
<evidence type="ECO:0000256" key="3">
    <source>
        <dbReference type="ARBA" id="ARBA00023136"/>
    </source>
</evidence>
<sequence>MLNLFDNFDQASFDLLRSQRIAKFNIPTVILNDDGFLPTDIESPIQYFGRYNKNRNPMYFDQLAVPHYWRILSTANSGTIYDLDEKKANIIYSATDNSRQVKEVQWLDSAGNISWTDHYNQYGYRFERTDYQNGHPVWRTYFDKKNQSFLEWNLVAGDLFLTTNKMRHFSSFIEFAIYYLQIRHFNLDHILYNTLDLSLNISLQLHSNGSDTLFWHEKIINDVLPGNMQFLIDNPTRTKKIIFQNYPDWHRLKSRLQGSSKNVDFDYLGIIYPHPRANQLRPQALILTNSDEIIGLSTLVEQLPKVKFKIAAVTEMSEKLLSYQRYPNVKLYPNVSTKHVKELIATSDIYLDINRQQEILDAVRGAFEQNMLIVGFEETLHEPNFVIAENVFKSDEAIAMSKHILEALLKPALMKELIDKQRQMASEATVEEYRKKVGEVLK</sequence>
<comment type="subunit">
    <text evidence="4">Forms a heterotetramer with 2 subunits each of GtfA and GtfB. Part of the accessory SecA2/SecY2 protein translocation apparatus.</text>
</comment>
<evidence type="ECO:0000256" key="4">
    <source>
        <dbReference type="HAMAP-Rule" id="MF_01473"/>
    </source>
</evidence>
<dbReference type="EMBL" id="QORN01000036">
    <property type="protein sequence ID" value="MBD5807154.1"/>
    <property type="molecule type" value="Genomic_DNA"/>
</dbReference>
<dbReference type="Proteomes" id="UP000704341">
    <property type="component" value="Unassembled WGS sequence"/>
</dbReference>
<comment type="similarity">
    <text evidence="4">Belongs to the GtfB family.</text>
</comment>
<evidence type="ECO:0000313" key="5">
    <source>
        <dbReference type="EMBL" id="MBD5807154.1"/>
    </source>
</evidence>
<evidence type="ECO:0000313" key="6">
    <source>
        <dbReference type="Proteomes" id="UP000704341"/>
    </source>
</evidence>
<accession>A0ABR8P905</accession>
<comment type="function">
    <text evidence="4">Required for polymorphic O-glycosylation of the serine-rich repeat protein in this bacteria. A stabilizing protein that is part of the accessory SecA2/SecY2 system specifically required to export serine-rich repeat cell wall proteins usually encoded upstream in the same operon. The GtfA-GtfB complex adds GlcNAc from UDP-GlcNAc to the substrate protein, attaching the first sugar residue. Stabilizes the glycosylation activity of GtfA. Has no N-acetylglucosaminyl transferase activity on its own.</text>
</comment>
<evidence type="ECO:0000256" key="2">
    <source>
        <dbReference type="ARBA" id="ARBA00022475"/>
    </source>
</evidence>
<reference evidence="5 6" key="1">
    <citation type="submission" date="2018-07" db="EMBL/GenBank/DDBJ databases">
        <title>Phylogenomic Insights into understanding Host Adaptation of Lactobacillus reuteri by a novel species, Lactobacillus spp. M31.</title>
        <authorList>
            <person name="Sharma S."/>
            <person name="Patil P."/>
            <person name="Korpole S."/>
            <person name="Patil P.B."/>
        </authorList>
    </citation>
    <scope>NUCLEOTIDE SEQUENCE [LARGE SCALE GENOMIC DNA]</scope>
    <source>
        <strain evidence="5 6">M31</strain>
    </source>
</reference>
<dbReference type="NCBIfam" id="TIGR02919">
    <property type="entry name" value="accessory Sec system glycosylation chaperone GtfB"/>
    <property type="match status" value="1"/>
</dbReference>
<protein>
    <recommendedName>
        <fullName evidence="4">UDP-N-acetylglucosamine--peptide N-acetylglucosaminyltransferase stabilizing protein GtfB</fullName>
    </recommendedName>
    <alternativeName>
        <fullName evidence="4">Glycosyltransferase stabilizing protein GtfB</fullName>
    </alternativeName>
</protein>
<gene>
    <name evidence="4 5" type="primary">gtfB</name>
    <name evidence="5" type="ORF">DTK66_08605</name>
</gene>
<name>A0ABR8P905_9LACO</name>
<evidence type="ECO:0000256" key="1">
    <source>
        <dbReference type="ARBA" id="ARBA00004922"/>
    </source>
</evidence>
<comment type="pathway">
    <text evidence="1 4">Protein modification; protein glycosylation.</text>
</comment>
<proteinExistence type="inferred from homology"/>
<comment type="subcellular location">
    <subcellularLocation>
        <location evidence="4">Cell membrane</location>
        <topology evidence="4">Peripheral membrane protein</topology>
    </subcellularLocation>
</comment>
<organism evidence="5 6">
    <name type="scientific">Limosilactobacillus walteri</name>
    <dbReference type="NCBI Taxonomy" id="2268022"/>
    <lineage>
        <taxon>Bacteria</taxon>
        <taxon>Bacillati</taxon>
        <taxon>Bacillota</taxon>
        <taxon>Bacilli</taxon>
        <taxon>Lactobacillales</taxon>
        <taxon>Lactobacillaceae</taxon>
        <taxon>Limosilactobacillus</taxon>
    </lineage>
</organism>
<dbReference type="RefSeq" id="WP_191668412.1">
    <property type="nucleotide sequence ID" value="NZ_QORN01000036.1"/>
</dbReference>
<dbReference type="HAMAP" id="MF_01473">
    <property type="entry name" value="GtfB"/>
    <property type="match status" value="1"/>
</dbReference>
<dbReference type="InterPro" id="IPR014268">
    <property type="entry name" value="GtfB"/>
</dbReference>